<proteinExistence type="predicted"/>
<sequence length="148" mass="16560">MTWVDNPELLFQFAGLSWTFPLKRQDLVDYFEYSDRQSYMAIGEDGHPVGFGEIINDSNPSPRLGRLLIGPGTNRGKGLGVQLIKLLVAECEQVYNPDTVYLFVLENNMAALRCYFKSGFKVSRDGHIKIGGQPFSPTALLMSLTLKP</sequence>
<dbReference type="Pfam" id="PF00583">
    <property type="entry name" value="Acetyltransf_1"/>
    <property type="match status" value="1"/>
</dbReference>
<dbReference type="InterPro" id="IPR016181">
    <property type="entry name" value="Acyl_CoA_acyltransferase"/>
</dbReference>
<evidence type="ECO:0000259" key="1">
    <source>
        <dbReference type="PROSITE" id="PS51186"/>
    </source>
</evidence>
<reference evidence="2" key="1">
    <citation type="submission" date="2021-04" db="EMBL/GenBank/DDBJ databases">
        <authorList>
            <person name="Rodrigo-Torres L."/>
            <person name="Arahal R. D."/>
            <person name="Lucena T."/>
        </authorList>
    </citation>
    <scope>NUCLEOTIDE SEQUENCE</scope>
    <source>
        <strain evidence="2">CECT 9275</strain>
    </source>
</reference>
<organism evidence="2 3">
    <name type="scientific">Dyadobacter helix</name>
    <dbReference type="NCBI Taxonomy" id="2822344"/>
    <lineage>
        <taxon>Bacteria</taxon>
        <taxon>Pseudomonadati</taxon>
        <taxon>Bacteroidota</taxon>
        <taxon>Cytophagia</taxon>
        <taxon>Cytophagales</taxon>
        <taxon>Spirosomataceae</taxon>
        <taxon>Dyadobacter</taxon>
    </lineage>
</organism>
<dbReference type="Gene3D" id="3.40.630.30">
    <property type="match status" value="1"/>
</dbReference>
<evidence type="ECO:0000313" key="2">
    <source>
        <dbReference type="EMBL" id="CAG4998213.1"/>
    </source>
</evidence>
<feature type="domain" description="N-acetyltransferase" evidence="1">
    <location>
        <begin position="1"/>
        <end position="147"/>
    </location>
</feature>
<dbReference type="InterPro" id="IPR000182">
    <property type="entry name" value="GNAT_dom"/>
</dbReference>
<comment type="caution">
    <text evidence="2">The sequence shown here is derived from an EMBL/GenBank/DDBJ whole genome shotgun (WGS) entry which is preliminary data.</text>
</comment>
<keyword evidence="3" id="KW-1185">Reference proteome</keyword>
<name>A0A916NBI3_9BACT</name>
<dbReference type="SUPFAM" id="SSF55729">
    <property type="entry name" value="Acyl-CoA N-acyltransferases (Nat)"/>
    <property type="match status" value="1"/>
</dbReference>
<protein>
    <recommendedName>
        <fullName evidence="1">N-acetyltransferase domain-containing protein</fullName>
    </recommendedName>
</protein>
<accession>A0A916NBI3</accession>
<dbReference type="Proteomes" id="UP000680038">
    <property type="component" value="Unassembled WGS sequence"/>
</dbReference>
<gene>
    <name evidence="2" type="ORF">DYBT9275_01955</name>
</gene>
<dbReference type="PROSITE" id="PS51186">
    <property type="entry name" value="GNAT"/>
    <property type="match status" value="1"/>
</dbReference>
<dbReference type="GO" id="GO:0016747">
    <property type="term" value="F:acyltransferase activity, transferring groups other than amino-acyl groups"/>
    <property type="evidence" value="ECO:0007669"/>
    <property type="project" value="InterPro"/>
</dbReference>
<dbReference type="AlphaFoldDB" id="A0A916NBI3"/>
<dbReference type="EMBL" id="CAJRAF010000002">
    <property type="protein sequence ID" value="CAG4998213.1"/>
    <property type="molecule type" value="Genomic_DNA"/>
</dbReference>
<evidence type="ECO:0000313" key="3">
    <source>
        <dbReference type="Proteomes" id="UP000680038"/>
    </source>
</evidence>